<organism evidence="5 6">
    <name type="scientific">Lactobacillus delbrueckii</name>
    <dbReference type="NCBI Taxonomy" id="1584"/>
    <lineage>
        <taxon>Bacteria</taxon>
        <taxon>Bacillati</taxon>
        <taxon>Bacillota</taxon>
        <taxon>Bacilli</taxon>
        <taxon>Lactobacillales</taxon>
        <taxon>Lactobacillaceae</taxon>
        <taxon>Lactobacillus</taxon>
    </lineage>
</organism>
<gene>
    <name evidence="5" type="ORF">LDELB18P1_1040</name>
</gene>
<dbReference type="SUPFAM" id="SSF116734">
    <property type="entry name" value="DNA methylase specificity domain"/>
    <property type="match status" value="1"/>
</dbReference>
<protein>
    <submittedName>
        <fullName evidence="5">Restriction endonuclease</fullName>
    </submittedName>
</protein>
<evidence type="ECO:0000313" key="5">
    <source>
        <dbReference type="EMBL" id="RZM16352.1"/>
    </source>
</evidence>
<accession>A0A4Q7DUR9</accession>
<dbReference type="RefSeq" id="WP_130137506.1">
    <property type="nucleotide sequence ID" value="NZ_SETJ01000045.1"/>
</dbReference>
<comment type="caution">
    <text evidence="5">The sequence shown here is derived from an EMBL/GenBank/DDBJ whole genome shotgun (WGS) entry which is preliminary data.</text>
</comment>
<dbReference type="EMBL" id="SETJ01000045">
    <property type="protein sequence ID" value="RZM16352.1"/>
    <property type="molecule type" value="Genomic_DNA"/>
</dbReference>
<dbReference type="GO" id="GO:0003677">
    <property type="term" value="F:DNA binding"/>
    <property type="evidence" value="ECO:0007669"/>
    <property type="project" value="UniProtKB-KW"/>
</dbReference>
<proteinExistence type="inferred from homology"/>
<dbReference type="AlphaFoldDB" id="A0A4Q7DUR9"/>
<feature type="domain" description="Type I restriction modification DNA specificity" evidence="4">
    <location>
        <begin position="17"/>
        <end position="174"/>
    </location>
</feature>
<comment type="similarity">
    <text evidence="1">Belongs to the type-I restriction system S methylase family.</text>
</comment>
<dbReference type="Proteomes" id="UP000292818">
    <property type="component" value="Unassembled WGS sequence"/>
</dbReference>
<dbReference type="GO" id="GO:0004519">
    <property type="term" value="F:endonuclease activity"/>
    <property type="evidence" value="ECO:0007669"/>
    <property type="project" value="UniProtKB-KW"/>
</dbReference>
<dbReference type="InterPro" id="IPR044946">
    <property type="entry name" value="Restrct_endonuc_typeI_TRD_sf"/>
</dbReference>
<dbReference type="CDD" id="cd16961">
    <property type="entry name" value="RMtype1_S_TRD-CR_like"/>
    <property type="match status" value="1"/>
</dbReference>
<sequence length="176" mass="20094">MRYRVSDLADLNIRSVSKNAKGVIYYIDTSSVFQGHFREANRYSAIADAPSRARRLAQEGDTVISMVRPSNEHIGFIDFDTDNYVFSTGFVVVHPNSEIVEPFYLYLLLSLDSTTRYLQQIAETSTTAYPSVKVEDIDNLSFDIPEISKQRKIVHKIRIIEQKIKLNQEINDNLAA</sequence>
<evidence type="ECO:0000313" key="6">
    <source>
        <dbReference type="Proteomes" id="UP000292818"/>
    </source>
</evidence>
<evidence type="ECO:0000256" key="1">
    <source>
        <dbReference type="ARBA" id="ARBA00010923"/>
    </source>
</evidence>
<dbReference type="PANTHER" id="PTHR30408:SF13">
    <property type="entry name" value="TYPE I RESTRICTION ENZYME HINDI SPECIFICITY SUBUNIT"/>
    <property type="match status" value="1"/>
</dbReference>
<evidence type="ECO:0000256" key="2">
    <source>
        <dbReference type="ARBA" id="ARBA00022747"/>
    </source>
</evidence>
<dbReference type="GO" id="GO:0009307">
    <property type="term" value="P:DNA restriction-modification system"/>
    <property type="evidence" value="ECO:0007669"/>
    <property type="project" value="UniProtKB-KW"/>
</dbReference>
<keyword evidence="5" id="KW-0540">Nuclease</keyword>
<evidence type="ECO:0000259" key="4">
    <source>
        <dbReference type="Pfam" id="PF01420"/>
    </source>
</evidence>
<evidence type="ECO:0000256" key="3">
    <source>
        <dbReference type="ARBA" id="ARBA00023125"/>
    </source>
</evidence>
<keyword evidence="2" id="KW-0680">Restriction system</keyword>
<dbReference type="Pfam" id="PF01420">
    <property type="entry name" value="Methylase_S"/>
    <property type="match status" value="1"/>
</dbReference>
<dbReference type="PANTHER" id="PTHR30408">
    <property type="entry name" value="TYPE-1 RESTRICTION ENZYME ECOKI SPECIFICITY PROTEIN"/>
    <property type="match status" value="1"/>
</dbReference>
<reference evidence="5 6" key="1">
    <citation type="submission" date="2019-01" db="EMBL/GenBank/DDBJ databases">
        <title>Colonization of the human gut by bovine bacteria present in Parmesan cheese.</title>
        <authorList>
            <person name="Lugli G.A."/>
            <person name="Milani C."/>
        </authorList>
    </citation>
    <scope>NUCLEOTIDE SEQUENCE [LARGE SCALE GENOMIC DNA]</scope>
    <source>
        <strain evidence="5 6">LDELB18P1</strain>
    </source>
</reference>
<keyword evidence="3" id="KW-0238">DNA-binding</keyword>
<keyword evidence="5" id="KW-0255">Endonuclease</keyword>
<dbReference type="InterPro" id="IPR000055">
    <property type="entry name" value="Restrct_endonuc_typeI_TRD"/>
</dbReference>
<name>A0A4Q7DUR9_9LACO</name>
<dbReference type="Gene3D" id="3.90.220.20">
    <property type="entry name" value="DNA methylase specificity domains"/>
    <property type="match status" value="1"/>
</dbReference>
<keyword evidence="5" id="KW-0378">Hydrolase</keyword>
<dbReference type="InterPro" id="IPR052021">
    <property type="entry name" value="Type-I_RS_S_subunit"/>
</dbReference>